<evidence type="ECO:0000256" key="1">
    <source>
        <dbReference type="SAM" id="MobiDB-lite"/>
    </source>
</evidence>
<feature type="compositionally biased region" description="Basic and acidic residues" evidence="1">
    <location>
        <begin position="1"/>
        <end position="10"/>
    </location>
</feature>
<organism evidence="2 3">
    <name type="scientific">Musa troglodytarum</name>
    <name type="common">fe'i banana</name>
    <dbReference type="NCBI Taxonomy" id="320322"/>
    <lineage>
        <taxon>Eukaryota</taxon>
        <taxon>Viridiplantae</taxon>
        <taxon>Streptophyta</taxon>
        <taxon>Embryophyta</taxon>
        <taxon>Tracheophyta</taxon>
        <taxon>Spermatophyta</taxon>
        <taxon>Magnoliopsida</taxon>
        <taxon>Liliopsida</taxon>
        <taxon>Zingiberales</taxon>
        <taxon>Musaceae</taxon>
        <taxon>Musa</taxon>
    </lineage>
</organism>
<dbReference type="EMBL" id="CP097505">
    <property type="protein sequence ID" value="URD93905.1"/>
    <property type="molecule type" value="Genomic_DNA"/>
</dbReference>
<name>A0A9E7FEB5_9LILI</name>
<dbReference type="AlphaFoldDB" id="A0A9E7FEB5"/>
<evidence type="ECO:0000313" key="2">
    <source>
        <dbReference type="EMBL" id="URD93905.1"/>
    </source>
</evidence>
<proteinExistence type="predicted"/>
<sequence length="96" mass="10785">AVPPQRRELSFKTTRTRYGTAEAPRVVAPEQGRSTTRQARKERTFFPCVEDDNRNRRGFGSPSIDDPVKGESGERWAAIRRGASTLSSNRLSVPPR</sequence>
<dbReference type="Proteomes" id="UP001055439">
    <property type="component" value="Chromosome 3"/>
</dbReference>
<feature type="region of interest" description="Disordered" evidence="1">
    <location>
        <begin position="49"/>
        <end position="72"/>
    </location>
</feature>
<evidence type="ECO:0000313" key="3">
    <source>
        <dbReference type="Proteomes" id="UP001055439"/>
    </source>
</evidence>
<protein>
    <submittedName>
        <fullName evidence="2">Uncharacterized protein</fullName>
    </submittedName>
</protein>
<reference evidence="2" key="1">
    <citation type="submission" date="2022-05" db="EMBL/GenBank/DDBJ databases">
        <title>The Musa troglodytarum L. genome provides insights into the mechanism of non-climacteric behaviour and enrichment of carotenoids.</title>
        <authorList>
            <person name="Wang J."/>
        </authorList>
    </citation>
    <scope>NUCLEOTIDE SEQUENCE</scope>
    <source>
        <tissue evidence="2">Leaf</tissue>
    </source>
</reference>
<accession>A0A9E7FEB5</accession>
<keyword evidence="3" id="KW-1185">Reference proteome</keyword>
<gene>
    <name evidence="2" type="ORF">MUK42_25353</name>
</gene>
<feature type="region of interest" description="Disordered" evidence="1">
    <location>
        <begin position="1"/>
        <end position="21"/>
    </location>
</feature>
<feature type="non-terminal residue" evidence="2">
    <location>
        <position position="1"/>
    </location>
</feature>